<dbReference type="Proteomes" id="UP001159363">
    <property type="component" value="Chromosome 5"/>
</dbReference>
<dbReference type="PANTHER" id="PTHR37162">
    <property type="entry name" value="HAT FAMILY DIMERISATION DOMAINCONTAINING PROTEIN-RELATED"/>
    <property type="match status" value="1"/>
</dbReference>
<evidence type="ECO:0008006" key="3">
    <source>
        <dbReference type="Google" id="ProtNLM"/>
    </source>
</evidence>
<dbReference type="EMBL" id="JARBHB010000006">
    <property type="protein sequence ID" value="KAJ8880714.1"/>
    <property type="molecule type" value="Genomic_DNA"/>
</dbReference>
<keyword evidence="2" id="KW-1185">Reference proteome</keyword>
<evidence type="ECO:0000313" key="2">
    <source>
        <dbReference type="Proteomes" id="UP001159363"/>
    </source>
</evidence>
<accession>A0ABQ9H8T9</accession>
<comment type="caution">
    <text evidence="1">The sequence shown here is derived from an EMBL/GenBank/DDBJ whole genome shotgun (WGS) entry which is preliminary data.</text>
</comment>
<gene>
    <name evidence="1" type="ORF">PR048_017184</name>
</gene>
<reference evidence="1 2" key="1">
    <citation type="submission" date="2023-02" db="EMBL/GenBank/DDBJ databases">
        <title>LHISI_Scaffold_Assembly.</title>
        <authorList>
            <person name="Stuart O.P."/>
            <person name="Cleave R."/>
            <person name="Magrath M.J.L."/>
            <person name="Mikheyev A.S."/>
        </authorList>
    </citation>
    <scope>NUCLEOTIDE SEQUENCE [LARGE SCALE GENOMIC DNA]</scope>
    <source>
        <strain evidence="1">Daus_M_001</strain>
        <tissue evidence="1">Leg muscle</tissue>
    </source>
</reference>
<evidence type="ECO:0000313" key="1">
    <source>
        <dbReference type="EMBL" id="KAJ8880714.1"/>
    </source>
</evidence>
<protein>
    <recommendedName>
        <fullName evidence="3">MULE transposase domain-containing protein</fullName>
    </recommendedName>
</protein>
<sequence length="328" mass="36665">MDDLTDSLFTSLFKRAGPALMTCQDGSLYQPSTAISLEHFFVLISNAADRKKAKLLIHGGLAKRVPLFCKSVTPAEIRCNTRNGIFSVAHGGKHDIQRHLTSDKHKKALTTASTSSSLSTYFRQEKYSDKEAELTRAEGVWAFHRNVIAPYSSDNLKTELNDVPFICIVTDASNNKDITIFPTLVQYFHPTTGINIKILYLLNVPGETTVIIYDSLVGILEKHNLKEKVIGFCADNANINFGGVQHEGQCNVFFKLQENLGRNCAAISAHNTIHTAADLLPRWEETKSSTEQRWLEVFGKLNELEIPYIKLPGHCPVPSLFARDKHTY</sequence>
<proteinExistence type="predicted"/>
<name>A0ABQ9H8T9_9NEOP</name>
<dbReference type="PANTHER" id="PTHR37162:SF1">
    <property type="entry name" value="BED-TYPE DOMAIN-CONTAINING PROTEIN"/>
    <property type="match status" value="1"/>
</dbReference>
<organism evidence="1 2">
    <name type="scientific">Dryococelus australis</name>
    <dbReference type="NCBI Taxonomy" id="614101"/>
    <lineage>
        <taxon>Eukaryota</taxon>
        <taxon>Metazoa</taxon>
        <taxon>Ecdysozoa</taxon>
        <taxon>Arthropoda</taxon>
        <taxon>Hexapoda</taxon>
        <taxon>Insecta</taxon>
        <taxon>Pterygota</taxon>
        <taxon>Neoptera</taxon>
        <taxon>Polyneoptera</taxon>
        <taxon>Phasmatodea</taxon>
        <taxon>Verophasmatodea</taxon>
        <taxon>Anareolatae</taxon>
        <taxon>Phasmatidae</taxon>
        <taxon>Eurycanthinae</taxon>
        <taxon>Dryococelus</taxon>
    </lineage>
</organism>